<dbReference type="PANTHER" id="PTHR43008:SF4">
    <property type="entry name" value="CHAIN DEHYDROGENASE, PUTATIVE (AFU_ORTHOLOGUE AFUA_4G08710)-RELATED"/>
    <property type="match status" value="1"/>
</dbReference>
<name>A0ABW4YPR3_9BACL</name>
<keyword evidence="2 3" id="KW-0560">Oxidoreductase</keyword>
<dbReference type="InterPro" id="IPR020904">
    <property type="entry name" value="Sc_DH/Rdtase_CS"/>
</dbReference>
<proteinExistence type="inferred from homology"/>
<dbReference type="GO" id="GO:0016491">
    <property type="term" value="F:oxidoreductase activity"/>
    <property type="evidence" value="ECO:0007669"/>
    <property type="project" value="UniProtKB-KW"/>
</dbReference>
<organism evidence="3 4">
    <name type="scientific">Paenibacillus yanchengensis</name>
    <dbReference type="NCBI Taxonomy" id="2035833"/>
    <lineage>
        <taxon>Bacteria</taxon>
        <taxon>Bacillati</taxon>
        <taxon>Bacillota</taxon>
        <taxon>Bacilli</taxon>
        <taxon>Bacillales</taxon>
        <taxon>Paenibacillaceae</taxon>
        <taxon>Paenibacillus</taxon>
    </lineage>
</organism>
<dbReference type="RefSeq" id="WP_377774839.1">
    <property type="nucleotide sequence ID" value="NZ_JBHUHO010000042.1"/>
</dbReference>
<evidence type="ECO:0000256" key="2">
    <source>
        <dbReference type="ARBA" id="ARBA00023002"/>
    </source>
</evidence>
<protein>
    <submittedName>
        <fullName evidence="3">SDR family NAD(P)-dependent oxidoreductase</fullName>
        <ecNumber evidence="3">1.1.1.-</ecNumber>
    </submittedName>
</protein>
<comment type="caution">
    <text evidence="3">The sequence shown here is derived from an EMBL/GenBank/DDBJ whole genome shotgun (WGS) entry which is preliminary data.</text>
</comment>
<dbReference type="EMBL" id="JBHUHO010000042">
    <property type="protein sequence ID" value="MFD2117588.1"/>
    <property type="molecule type" value="Genomic_DNA"/>
</dbReference>
<accession>A0ABW4YPR3</accession>
<dbReference type="Pfam" id="PF13561">
    <property type="entry name" value="adh_short_C2"/>
    <property type="match status" value="1"/>
</dbReference>
<comment type="similarity">
    <text evidence="1">Belongs to the short-chain dehydrogenases/reductases (SDR) family.</text>
</comment>
<sequence length="264" mass="27812">MALEINLAGQVALVTGVSSGIGEGVAKVLAKAGAIIVGCARAAHDDPQVVALGEEIAAVGSTLTYVRADVKEETDLIHVVNEAVAQHGGIDIVVSNAGANVFKGAEHCTTEEWEHNFDLNLKSHWLLAKYSLPYLRKSSNGTLLIMGSNHGVATMPGCFPYNVSKTALIGLVRSLAIEWGPEVRTIGIAPGFVETRGATKWFDSFPDPQAEYERTIALHPAGKLGTPEEIGGFCAFLASPYAAFATGSTYVIDGGRTAMLQDSE</sequence>
<dbReference type="PANTHER" id="PTHR43008">
    <property type="entry name" value="BENZIL REDUCTASE"/>
    <property type="match status" value="1"/>
</dbReference>
<keyword evidence="4" id="KW-1185">Reference proteome</keyword>
<gene>
    <name evidence="3" type="ORF">ACFSJH_17810</name>
</gene>
<reference evidence="4" key="1">
    <citation type="journal article" date="2019" name="Int. J. Syst. Evol. Microbiol.">
        <title>The Global Catalogue of Microorganisms (GCM) 10K type strain sequencing project: providing services to taxonomists for standard genome sequencing and annotation.</title>
        <authorList>
            <consortium name="The Broad Institute Genomics Platform"/>
            <consortium name="The Broad Institute Genome Sequencing Center for Infectious Disease"/>
            <person name="Wu L."/>
            <person name="Ma J."/>
        </authorList>
    </citation>
    <scope>NUCLEOTIDE SEQUENCE [LARGE SCALE GENOMIC DNA]</scope>
    <source>
        <strain evidence="4">GH52</strain>
    </source>
</reference>
<dbReference type="SUPFAM" id="SSF51735">
    <property type="entry name" value="NAD(P)-binding Rossmann-fold domains"/>
    <property type="match status" value="1"/>
</dbReference>
<dbReference type="PROSITE" id="PS00061">
    <property type="entry name" value="ADH_SHORT"/>
    <property type="match status" value="1"/>
</dbReference>
<dbReference type="PRINTS" id="PR00080">
    <property type="entry name" value="SDRFAMILY"/>
</dbReference>
<dbReference type="CDD" id="cd05233">
    <property type="entry name" value="SDR_c"/>
    <property type="match status" value="1"/>
</dbReference>
<dbReference type="InterPro" id="IPR036291">
    <property type="entry name" value="NAD(P)-bd_dom_sf"/>
</dbReference>
<evidence type="ECO:0000256" key="1">
    <source>
        <dbReference type="ARBA" id="ARBA00006484"/>
    </source>
</evidence>
<evidence type="ECO:0000313" key="3">
    <source>
        <dbReference type="EMBL" id="MFD2117588.1"/>
    </source>
</evidence>
<dbReference type="EC" id="1.1.1.-" evidence="3"/>
<dbReference type="PRINTS" id="PR00081">
    <property type="entry name" value="GDHRDH"/>
</dbReference>
<evidence type="ECO:0000313" key="4">
    <source>
        <dbReference type="Proteomes" id="UP001597362"/>
    </source>
</evidence>
<dbReference type="Proteomes" id="UP001597362">
    <property type="component" value="Unassembled WGS sequence"/>
</dbReference>
<dbReference type="Gene3D" id="3.40.50.720">
    <property type="entry name" value="NAD(P)-binding Rossmann-like Domain"/>
    <property type="match status" value="1"/>
</dbReference>
<dbReference type="InterPro" id="IPR002347">
    <property type="entry name" value="SDR_fam"/>
</dbReference>